<evidence type="ECO:0000259" key="4">
    <source>
        <dbReference type="PROSITE" id="PS50240"/>
    </source>
</evidence>
<dbReference type="EMBL" id="WBOF01000002">
    <property type="protein sequence ID" value="MQS16235.1"/>
    <property type="molecule type" value="Genomic_DNA"/>
</dbReference>
<evidence type="ECO:0000256" key="3">
    <source>
        <dbReference type="SAM" id="SignalP"/>
    </source>
</evidence>
<dbReference type="Gene3D" id="2.80.10.50">
    <property type="match status" value="1"/>
</dbReference>
<dbReference type="GO" id="GO:0004252">
    <property type="term" value="F:serine-type endopeptidase activity"/>
    <property type="evidence" value="ECO:0007669"/>
    <property type="project" value="InterPro"/>
</dbReference>
<keyword evidence="3" id="KW-0732">Signal</keyword>
<evidence type="ECO:0000313" key="5">
    <source>
        <dbReference type="EMBL" id="MQS16235.1"/>
    </source>
</evidence>
<dbReference type="PROSITE" id="PS50240">
    <property type="entry name" value="TRYPSIN_DOM"/>
    <property type="match status" value="1"/>
</dbReference>
<dbReference type="Gene3D" id="2.40.10.10">
    <property type="entry name" value="Trypsin-like serine proteases"/>
    <property type="match status" value="1"/>
</dbReference>
<dbReference type="SMART" id="SM00020">
    <property type="entry name" value="Tryp_SPc"/>
    <property type="match status" value="1"/>
</dbReference>
<dbReference type="SUPFAM" id="SSF50370">
    <property type="entry name" value="Ricin B-like lectins"/>
    <property type="match status" value="1"/>
</dbReference>
<dbReference type="PRINTS" id="PR00722">
    <property type="entry name" value="CHYMOTRYPSIN"/>
</dbReference>
<dbReference type="Proteomes" id="UP000450000">
    <property type="component" value="Unassembled WGS sequence"/>
</dbReference>
<name>A0A6N7KZI2_9ACTN</name>
<dbReference type="CDD" id="cd00161">
    <property type="entry name" value="beta-trefoil_Ricin-like"/>
    <property type="match status" value="1"/>
</dbReference>
<dbReference type="InterPro" id="IPR035992">
    <property type="entry name" value="Ricin_B-like_lectins"/>
</dbReference>
<dbReference type="InterPro" id="IPR000772">
    <property type="entry name" value="Ricin_B_lectin"/>
</dbReference>
<feature type="chain" id="PRO_5026884998" evidence="3">
    <location>
        <begin position="33"/>
        <end position="392"/>
    </location>
</feature>
<dbReference type="Pfam" id="PF00652">
    <property type="entry name" value="Ricin_B_lectin"/>
    <property type="match status" value="1"/>
</dbReference>
<dbReference type="InterPro" id="IPR001254">
    <property type="entry name" value="Trypsin_dom"/>
</dbReference>
<keyword evidence="2" id="KW-1015">Disulfide bond</keyword>
<dbReference type="InterPro" id="IPR001314">
    <property type="entry name" value="Peptidase_S1A"/>
</dbReference>
<feature type="signal peptide" evidence="3">
    <location>
        <begin position="1"/>
        <end position="32"/>
    </location>
</feature>
<evidence type="ECO:0000256" key="1">
    <source>
        <dbReference type="ARBA" id="ARBA00007664"/>
    </source>
</evidence>
<dbReference type="PANTHER" id="PTHR24276:SF98">
    <property type="entry name" value="FI18310P1-RELATED"/>
    <property type="match status" value="1"/>
</dbReference>
<evidence type="ECO:0000256" key="2">
    <source>
        <dbReference type="ARBA" id="ARBA00023157"/>
    </source>
</evidence>
<keyword evidence="6" id="KW-1185">Reference proteome</keyword>
<comment type="caution">
    <text evidence="5">The sequence shown here is derived from an EMBL/GenBank/DDBJ whole genome shotgun (WGS) entry which is preliminary data.</text>
</comment>
<protein>
    <submittedName>
        <fullName evidence="5">Trypsin-like serine protease</fullName>
    </submittedName>
</protein>
<dbReference type="InterPro" id="IPR009003">
    <property type="entry name" value="Peptidase_S1_PA"/>
</dbReference>
<dbReference type="InterPro" id="IPR043504">
    <property type="entry name" value="Peptidase_S1_PA_chymotrypsin"/>
</dbReference>
<dbReference type="Pfam" id="PF00089">
    <property type="entry name" value="Trypsin"/>
    <property type="match status" value="1"/>
</dbReference>
<dbReference type="PANTHER" id="PTHR24276">
    <property type="entry name" value="POLYSERASE-RELATED"/>
    <property type="match status" value="1"/>
</dbReference>
<accession>A0A6N7KZI2</accession>
<reference evidence="5 6" key="1">
    <citation type="submission" date="2019-09" db="EMBL/GenBank/DDBJ databases">
        <title>Genome Sequences of Streptomyces kaniharaensis ATCC 21070.</title>
        <authorList>
            <person name="Zhu W."/>
            <person name="De Crecy-Lagard V."/>
            <person name="Richards N.G."/>
        </authorList>
    </citation>
    <scope>NUCLEOTIDE SEQUENCE [LARGE SCALE GENOMIC DNA]</scope>
    <source>
        <strain evidence="5 6">SF-557</strain>
    </source>
</reference>
<dbReference type="GO" id="GO:0006508">
    <property type="term" value="P:proteolysis"/>
    <property type="evidence" value="ECO:0007669"/>
    <property type="project" value="UniProtKB-KW"/>
</dbReference>
<feature type="domain" description="Peptidase S1" evidence="4">
    <location>
        <begin position="17"/>
        <end position="254"/>
    </location>
</feature>
<gene>
    <name evidence="5" type="ORF">F7Q99_29420</name>
</gene>
<organism evidence="5 6">
    <name type="scientific">Streptomyces kaniharaensis</name>
    <dbReference type="NCBI Taxonomy" id="212423"/>
    <lineage>
        <taxon>Bacteria</taxon>
        <taxon>Bacillati</taxon>
        <taxon>Actinomycetota</taxon>
        <taxon>Actinomycetes</taxon>
        <taxon>Kitasatosporales</taxon>
        <taxon>Streptomycetaceae</taxon>
        <taxon>Streptomyces</taxon>
    </lineage>
</organism>
<dbReference type="InterPro" id="IPR050430">
    <property type="entry name" value="Peptidase_S1"/>
</dbReference>
<dbReference type="RefSeq" id="WP_153466964.1">
    <property type="nucleotide sequence ID" value="NZ_WBOF01000002.1"/>
</dbReference>
<keyword evidence="5" id="KW-0645">Protease</keyword>
<dbReference type="PROSITE" id="PS50231">
    <property type="entry name" value="RICIN_B_LECTIN"/>
    <property type="match status" value="1"/>
</dbReference>
<sequence>MLFTSRPARTGSLTAVLAAGALTTFASVPAGAAVGDSVPNGTYAFTTKLDIGGQRSCTGSLVDPYWVLTASSCFADDPAQPQALQAGAPKLKTVATVGRTDLTTNAGFTSEVTQLVPRADRDLVLVKLAQPAQGIPTVKVGAAPTAGETLTVAGYGRTKDEWVPNTLHSASFTVQSSTATTVAVTGKTAGKDAICKGDTGGPALRATAGGAVELAGVNSLSWQGGCLGSGAETRTGAVETRVDDLASWVFDTRLHTASLKNNYSGLCAYVPWQTPQDMANLVQVGCDRQYVDQIWDLQKVDGGYSLRNVKSNKCAYVPWQTPNNGAEVVQIFCDPQYADQVWKLEPVNGGGYQLRNVKSNKCMIGWSPEAAAGQKLTQFDCIPEYADQVWTI</sequence>
<proteinExistence type="inferred from homology"/>
<keyword evidence="5" id="KW-0378">Hydrolase</keyword>
<dbReference type="OrthoDB" id="9815928at2"/>
<evidence type="ECO:0000313" key="6">
    <source>
        <dbReference type="Proteomes" id="UP000450000"/>
    </source>
</evidence>
<dbReference type="SUPFAM" id="SSF50494">
    <property type="entry name" value="Trypsin-like serine proteases"/>
    <property type="match status" value="1"/>
</dbReference>
<comment type="similarity">
    <text evidence="1">Belongs to the peptidase S1 family.</text>
</comment>
<dbReference type="AlphaFoldDB" id="A0A6N7KZI2"/>